<dbReference type="InterPro" id="IPR026881">
    <property type="entry name" value="WYL_dom"/>
</dbReference>
<dbReference type="InterPro" id="IPR029024">
    <property type="entry name" value="TerB-like"/>
</dbReference>
<dbReference type="EMBL" id="PUEJ01000001">
    <property type="protein sequence ID" value="PRH89282.1"/>
    <property type="molecule type" value="Genomic_DNA"/>
</dbReference>
<evidence type="ECO:0000259" key="2">
    <source>
        <dbReference type="Pfam" id="PF05099"/>
    </source>
</evidence>
<dbReference type="InterPro" id="IPR007791">
    <property type="entry name" value="DjlA_N"/>
</dbReference>
<organism evidence="4 5">
    <name type="scientific">Labrys okinawensis</name>
    <dbReference type="NCBI Taxonomy" id="346911"/>
    <lineage>
        <taxon>Bacteria</taxon>
        <taxon>Pseudomonadati</taxon>
        <taxon>Pseudomonadota</taxon>
        <taxon>Alphaproteobacteria</taxon>
        <taxon>Hyphomicrobiales</taxon>
        <taxon>Xanthobacteraceae</taxon>
        <taxon>Labrys</taxon>
    </lineage>
</organism>
<dbReference type="Gene3D" id="1.10.3680.10">
    <property type="entry name" value="TerB-like"/>
    <property type="match status" value="1"/>
</dbReference>
<dbReference type="AlphaFoldDB" id="A0A2S9QJ11"/>
<keyword evidence="5" id="KW-1185">Reference proteome</keyword>
<dbReference type="Pfam" id="PF13280">
    <property type="entry name" value="WYL"/>
    <property type="match status" value="1"/>
</dbReference>
<evidence type="ECO:0000259" key="3">
    <source>
        <dbReference type="Pfam" id="PF13280"/>
    </source>
</evidence>
<protein>
    <submittedName>
        <fullName evidence="4">Uncharacterized protein</fullName>
    </submittedName>
</protein>
<reference evidence="4 5" key="1">
    <citation type="submission" date="2018-02" db="EMBL/GenBank/DDBJ databases">
        <title>Whole genome sequencing of endophytic bacterium.</title>
        <authorList>
            <person name="Eedara R."/>
            <person name="Podile A.R."/>
        </authorList>
    </citation>
    <scope>NUCLEOTIDE SEQUENCE [LARGE SCALE GENOMIC DNA]</scope>
    <source>
        <strain evidence="4 5">RP1T</strain>
    </source>
</reference>
<sequence length="259" mass="28037">MPKKTGPPRPNRPLSAGMNPPSGGAGIGGLLLVIEYQDAAGRRRFRPVTLWSIKPGRDGVPRLLGYSHDQGDLRSFRLDRILSIADADGVLQEPLDVFYRQVLGVSWSPARAEISAADRAGERWAVIRRVARENGLVLAVAVARADLQMSGEEVTVMLDRVEAACAAGGIDLSPDDLERAGRWIRRMRPSADAVGKNLRELDAAAPAVKAKLIEFCLAVADSDGFRHHRELTLIDQFSRALLGESLTLRRAFGGDGQAG</sequence>
<accession>A0A2S9QJ11</accession>
<evidence type="ECO:0000256" key="1">
    <source>
        <dbReference type="SAM" id="MobiDB-lite"/>
    </source>
</evidence>
<gene>
    <name evidence="4" type="ORF">C5L14_01420</name>
</gene>
<feature type="compositionally biased region" description="Pro residues" evidence="1">
    <location>
        <begin position="1"/>
        <end position="11"/>
    </location>
</feature>
<dbReference type="CDD" id="cd07177">
    <property type="entry name" value="terB_like"/>
    <property type="match status" value="1"/>
</dbReference>
<evidence type="ECO:0000313" key="5">
    <source>
        <dbReference type="Proteomes" id="UP000237682"/>
    </source>
</evidence>
<dbReference type="SUPFAM" id="SSF158682">
    <property type="entry name" value="TerB-like"/>
    <property type="match status" value="1"/>
</dbReference>
<feature type="domain" description="WYL" evidence="3">
    <location>
        <begin position="33"/>
        <end position="84"/>
    </location>
</feature>
<feature type="domain" description="Co-chaperone DjlA N-terminal" evidence="2">
    <location>
        <begin position="136"/>
        <end position="241"/>
    </location>
</feature>
<proteinExistence type="predicted"/>
<dbReference type="Proteomes" id="UP000237682">
    <property type="component" value="Unassembled WGS sequence"/>
</dbReference>
<evidence type="ECO:0000313" key="4">
    <source>
        <dbReference type="EMBL" id="PRH89282.1"/>
    </source>
</evidence>
<feature type="region of interest" description="Disordered" evidence="1">
    <location>
        <begin position="1"/>
        <end position="22"/>
    </location>
</feature>
<name>A0A2S9QJ11_9HYPH</name>
<comment type="caution">
    <text evidence="4">The sequence shown here is derived from an EMBL/GenBank/DDBJ whole genome shotgun (WGS) entry which is preliminary data.</text>
</comment>
<dbReference type="Pfam" id="PF05099">
    <property type="entry name" value="TerB"/>
    <property type="match status" value="1"/>
</dbReference>